<keyword evidence="3" id="KW-0964">Secreted</keyword>
<dbReference type="Proteomes" id="UP000015102">
    <property type="component" value="Unassembled WGS sequence"/>
</dbReference>
<proteinExistence type="inferred from homology"/>
<evidence type="ECO:0000256" key="1">
    <source>
        <dbReference type="ARBA" id="ARBA00004613"/>
    </source>
</evidence>
<dbReference type="SUPFAM" id="SSF47565">
    <property type="entry name" value="Insect pheromone/odorant-binding proteins"/>
    <property type="match status" value="1"/>
</dbReference>
<keyword evidence="6" id="KW-1185">Reference proteome</keyword>
<dbReference type="PANTHER" id="PTHR21066">
    <property type="entry name" value="ODORANT-BINDING PROTEIN 59A-RELATED"/>
    <property type="match status" value="1"/>
</dbReference>
<sequence length="241" mass="27543">MFKLSLIALCALVAAAVAYNFDDTAFNNFLLEEFEEVPVTRSKRDAECHHHRGKHERDGFHCCKEDKFDPKMWESFKQVKRECMKEISGEESLDEMNMDPFDCKKMEKIKSDMICVSECVARKSKFLNDQGVVDKDNVLAAIKAKVEGTEWKMAAAEGIVDKCLEEANKAEKVEGKCSAVPMKVTHCIWGQFIQSCPAELQSDSKKCKKIRERLASGDDKPFLHKAFFHHLHGMKHMESDE</sequence>
<dbReference type="PANTHER" id="PTHR21066:SF17">
    <property type="entry name" value="AGAP011368-PA"/>
    <property type="match status" value="1"/>
</dbReference>
<name>T1H401_MEGSC</name>
<dbReference type="OMA" id="MRCCNDG"/>
<evidence type="ECO:0000313" key="6">
    <source>
        <dbReference type="Proteomes" id="UP000015102"/>
    </source>
</evidence>
<dbReference type="AlphaFoldDB" id="T1H401"/>
<dbReference type="STRING" id="36166.T1H401"/>
<dbReference type="EnsemblMetazoa" id="MESCA010998-RA">
    <property type="protein sequence ID" value="MESCA010998-PA"/>
    <property type="gene ID" value="MESCA010998"/>
</dbReference>
<comment type="subcellular location">
    <subcellularLocation>
        <location evidence="1">Secreted</location>
    </subcellularLocation>
</comment>
<reference evidence="6" key="1">
    <citation type="submission" date="2013-02" db="EMBL/GenBank/DDBJ databases">
        <authorList>
            <person name="Hughes D."/>
        </authorList>
    </citation>
    <scope>NUCLEOTIDE SEQUENCE</scope>
    <source>
        <strain>Durham</strain>
        <strain evidence="6">NC isolate 2 -- Noor lab</strain>
    </source>
</reference>
<reference evidence="5" key="2">
    <citation type="submission" date="2015-06" db="UniProtKB">
        <authorList>
            <consortium name="EnsemblMetazoa"/>
        </authorList>
    </citation>
    <scope>IDENTIFICATION</scope>
</reference>
<feature type="chain" id="PRO_5004577969" evidence="4">
    <location>
        <begin position="19"/>
        <end position="241"/>
    </location>
</feature>
<protein>
    <submittedName>
        <fullName evidence="5">Uncharacterized protein</fullName>
    </submittedName>
</protein>
<evidence type="ECO:0000256" key="4">
    <source>
        <dbReference type="SAM" id="SignalP"/>
    </source>
</evidence>
<dbReference type="EMBL" id="CAQQ02063042">
    <property type="status" value="NOT_ANNOTATED_CDS"/>
    <property type="molecule type" value="Genomic_DNA"/>
</dbReference>
<dbReference type="HOGENOM" id="CLU_067647_0_0_1"/>
<feature type="signal peptide" evidence="4">
    <location>
        <begin position="1"/>
        <end position="18"/>
    </location>
</feature>
<dbReference type="InterPro" id="IPR036728">
    <property type="entry name" value="PBP_GOBP_sf"/>
</dbReference>
<organism evidence="5 6">
    <name type="scientific">Megaselia scalaris</name>
    <name type="common">Humpbacked fly</name>
    <name type="synonym">Phora scalaris</name>
    <dbReference type="NCBI Taxonomy" id="36166"/>
    <lineage>
        <taxon>Eukaryota</taxon>
        <taxon>Metazoa</taxon>
        <taxon>Ecdysozoa</taxon>
        <taxon>Arthropoda</taxon>
        <taxon>Hexapoda</taxon>
        <taxon>Insecta</taxon>
        <taxon>Pterygota</taxon>
        <taxon>Neoptera</taxon>
        <taxon>Endopterygota</taxon>
        <taxon>Diptera</taxon>
        <taxon>Brachycera</taxon>
        <taxon>Muscomorpha</taxon>
        <taxon>Platypezoidea</taxon>
        <taxon>Phoridae</taxon>
        <taxon>Megaseliini</taxon>
        <taxon>Megaselia</taxon>
    </lineage>
</organism>
<dbReference type="Gene3D" id="1.10.238.270">
    <property type="match status" value="1"/>
</dbReference>
<evidence type="ECO:0000256" key="2">
    <source>
        <dbReference type="ARBA" id="ARBA00008098"/>
    </source>
</evidence>
<dbReference type="InterPro" id="IPR006170">
    <property type="entry name" value="PBP/GOBP"/>
</dbReference>
<comment type="similarity">
    <text evidence="2">Belongs to the PBP/GOBP family.</text>
</comment>
<dbReference type="GO" id="GO:0005576">
    <property type="term" value="C:extracellular region"/>
    <property type="evidence" value="ECO:0007669"/>
    <property type="project" value="UniProtKB-SubCell"/>
</dbReference>
<keyword evidence="4" id="KW-0732">Signal</keyword>
<dbReference type="InterPro" id="IPR052295">
    <property type="entry name" value="Odorant-binding_protein"/>
</dbReference>
<dbReference type="Pfam" id="PF01395">
    <property type="entry name" value="PBP_GOBP"/>
    <property type="match status" value="1"/>
</dbReference>
<evidence type="ECO:0000256" key="3">
    <source>
        <dbReference type="ARBA" id="ARBA00022525"/>
    </source>
</evidence>
<accession>T1H401</accession>
<dbReference type="GO" id="GO:0005549">
    <property type="term" value="F:odorant binding"/>
    <property type="evidence" value="ECO:0007669"/>
    <property type="project" value="InterPro"/>
</dbReference>
<evidence type="ECO:0000313" key="5">
    <source>
        <dbReference type="EnsemblMetazoa" id="MESCA010998-PA"/>
    </source>
</evidence>